<evidence type="ECO:0000256" key="1">
    <source>
        <dbReference type="SAM" id="MobiDB-lite"/>
    </source>
</evidence>
<sequence length="707" mass="78791">MAAMPTSWPYRAPRVAASEGQLSDDEDWISDSERDLRYGARQARPRKTTARAPTDGLRGKDLNQMTGRLRSRQGGGGGGGGGGRRSRSQAPQPDYDLYSDPRAPPDGYAYPRYPGPPAAGYEAAASNPKPAPYYDPYGRPSPFGNPFGSSAPPAIPTSYPPYGAEPPDGMHPFAVPPAGPHPNMAPGPQPRRPRMRPHEDPEVNRMNQDLRALKLERDMQREEQLRLDEEDEAENYRLEERRRKKASRAQRQQQPDGRRRGQQDDLERDVERQFLERYNRRASGDAGLHASTGRDLEATLRDLIADARGREFPQARQDYRADDIERLIDLIRNRDRLPEGQVPLARLLDEQTGSADRDRILRRLDDMMYHQRRIEETVGELLYRVDTVSGRVVGGSSARLPNPHAPRLPEIERVTTVPSSRQSRDEEIQSLRHSLQQMPMLRDPQVPLPPDIEELLSKQSTEATLQALRHRSRPGSPTGSDEYPGGGPSRYRDTRSSRKGTKVSQSRGLRQRMQPNNPGEEDTEDLLSDESGQGYGLVQHHQPQQPRHRPSRRSVRGGGRAAQDRGGATSAPDDVVEVETRPARSGGARRPRGLRIRAATTAESSAAAAAAAVDPRGRSRSRPVEIRNGNNGRRSAPPVPEFEESDDEEEEDSDESWGDPNPFSRAPSRGPNQHYAAAGQSRSRSRPMRAGMGVRRKPRAPSPPPMM</sequence>
<accession>A0AAN9V1Z7</accession>
<feature type="compositionally biased region" description="Acidic residues" evidence="1">
    <location>
        <begin position="519"/>
        <end position="528"/>
    </location>
</feature>
<dbReference type="Proteomes" id="UP001320420">
    <property type="component" value="Unassembled WGS sequence"/>
</dbReference>
<feature type="compositionally biased region" description="Basic residues" evidence="1">
    <location>
        <begin position="546"/>
        <end position="555"/>
    </location>
</feature>
<feature type="compositionally biased region" description="Low complexity" evidence="1">
    <location>
        <begin position="598"/>
        <end position="612"/>
    </location>
</feature>
<feature type="compositionally biased region" description="Basic and acidic residues" evidence="1">
    <location>
        <begin position="211"/>
        <end position="227"/>
    </location>
</feature>
<dbReference type="EMBL" id="JAKJXP020000004">
    <property type="protein sequence ID" value="KAK7756952.1"/>
    <property type="molecule type" value="Genomic_DNA"/>
</dbReference>
<protein>
    <submittedName>
        <fullName evidence="2">Uncharacterized protein</fullName>
    </submittedName>
</protein>
<reference evidence="2 3" key="1">
    <citation type="submission" date="2024-02" db="EMBL/GenBank/DDBJ databases">
        <title>De novo assembly and annotation of 12 fungi associated with fruit tree decline syndrome in Ontario, Canada.</title>
        <authorList>
            <person name="Sulman M."/>
            <person name="Ellouze W."/>
            <person name="Ilyukhin E."/>
        </authorList>
    </citation>
    <scope>NUCLEOTIDE SEQUENCE [LARGE SCALE GENOMIC DNA]</scope>
    <source>
        <strain evidence="2 3">M11/M66-122</strain>
    </source>
</reference>
<gene>
    <name evidence="2" type="ORF">SLS62_000968</name>
</gene>
<keyword evidence="3" id="KW-1185">Reference proteome</keyword>
<evidence type="ECO:0000313" key="3">
    <source>
        <dbReference type="Proteomes" id="UP001320420"/>
    </source>
</evidence>
<feature type="compositionally biased region" description="Low complexity" evidence="1">
    <location>
        <begin position="105"/>
        <end position="125"/>
    </location>
</feature>
<feature type="region of interest" description="Disordered" evidence="1">
    <location>
        <begin position="1"/>
        <end position="267"/>
    </location>
</feature>
<proteinExistence type="predicted"/>
<evidence type="ECO:0000313" key="2">
    <source>
        <dbReference type="EMBL" id="KAK7756952.1"/>
    </source>
</evidence>
<feature type="compositionally biased region" description="Acidic residues" evidence="1">
    <location>
        <begin position="641"/>
        <end position="657"/>
    </location>
</feature>
<feature type="compositionally biased region" description="Polar residues" evidence="1">
    <location>
        <begin position="502"/>
        <end position="517"/>
    </location>
</feature>
<feature type="region of interest" description="Disordered" evidence="1">
    <location>
        <begin position="465"/>
        <end position="707"/>
    </location>
</feature>
<dbReference type="AlphaFoldDB" id="A0AAN9V1Z7"/>
<feature type="compositionally biased region" description="Pro residues" evidence="1">
    <location>
        <begin position="174"/>
        <end position="190"/>
    </location>
</feature>
<name>A0AAN9V1Z7_9PEZI</name>
<feature type="compositionally biased region" description="Basic and acidic residues" evidence="1">
    <location>
        <begin position="256"/>
        <end position="267"/>
    </location>
</feature>
<organism evidence="2 3">
    <name type="scientific">Diatrype stigma</name>
    <dbReference type="NCBI Taxonomy" id="117547"/>
    <lineage>
        <taxon>Eukaryota</taxon>
        <taxon>Fungi</taxon>
        <taxon>Dikarya</taxon>
        <taxon>Ascomycota</taxon>
        <taxon>Pezizomycotina</taxon>
        <taxon>Sordariomycetes</taxon>
        <taxon>Xylariomycetidae</taxon>
        <taxon>Xylariales</taxon>
        <taxon>Diatrypaceae</taxon>
        <taxon>Diatrype</taxon>
    </lineage>
</organism>
<comment type="caution">
    <text evidence="2">The sequence shown here is derived from an EMBL/GenBank/DDBJ whole genome shotgun (WGS) entry which is preliminary data.</text>
</comment>
<feature type="compositionally biased region" description="Gly residues" evidence="1">
    <location>
        <begin position="73"/>
        <end position="83"/>
    </location>
</feature>